<proteinExistence type="predicted"/>
<dbReference type="EMBL" id="ABCB02000011">
    <property type="protein sequence ID" value="EDO62921.1"/>
    <property type="molecule type" value="Genomic_DNA"/>
</dbReference>
<evidence type="ECO:0000256" key="1">
    <source>
        <dbReference type="SAM" id="MobiDB-lite"/>
    </source>
</evidence>
<name>A7VP41_9FIRM</name>
<keyword evidence="2" id="KW-0812">Transmembrane</keyword>
<accession>A7VP41</accession>
<evidence type="ECO:0000313" key="4">
    <source>
        <dbReference type="Proteomes" id="UP000003490"/>
    </source>
</evidence>
<dbReference type="HOGENOM" id="CLU_1903031_0_0_9"/>
<feature type="compositionally biased region" description="Basic and acidic residues" evidence="1">
    <location>
        <begin position="103"/>
        <end position="117"/>
    </location>
</feature>
<dbReference type="AlphaFoldDB" id="A7VP41"/>
<evidence type="ECO:0000313" key="3">
    <source>
        <dbReference type="EMBL" id="EDO62921.1"/>
    </source>
</evidence>
<evidence type="ECO:0000256" key="2">
    <source>
        <dbReference type="SAM" id="Phobius"/>
    </source>
</evidence>
<evidence type="ECO:0008006" key="5">
    <source>
        <dbReference type="Google" id="ProtNLM"/>
    </source>
</evidence>
<sequence>MMEGTLRPLLKDKRWKTEEAMSWFDWLLIGGLAVLFVLALRHIIRQAKKGRCCGCSGCSGCEGCPSRSGCEEGLGRLEHEEDADSGRSAGQSAAGCRSGGAAEQKHPEKKGGGRKPEASGQETASGGSCKKKR</sequence>
<protein>
    <recommendedName>
        <fullName evidence="5">FeoB-associated Cys-rich membrane protein</fullName>
    </recommendedName>
</protein>
<reference evidence="3 4" key="2">
    <citation type="submission" date="2007-08" db="EMBL/GenBank/DDBJ databases">
        <authorList>
            <person name="Fulton L."/>
            <person name="Clifton S."/>
            <person name="Fulton B."/>
            <person name="Xu J."/>
            <person name="Minx P."/>
            <person name="Pepin K.H."/>
            <person name="Johnson M."/>
            <person name="Thiruvilangam P."/>
            <person name="Bhonagiri V."/>
            <person name="Nash W.E."/>
            <person name="Wang C."/>
            <person name="Mardis E.R."/>
            <person name="Wilson R.K."/>
        </authorList>
    </citation>
    <scope>NUCLEOTIDE SEQUENCE [LARGE SCALE GENOMIC DNA]</scope>
    <source>
        <strain evidence="3 4">DSM 753</strain>
    </source>
</reference>
<keyword evidence="2" id="KW-0472">Membrane</keyword>
<keyword evidence="2" id="KW-1133">Transmembrane helix</keyword>
<comment type="caution">
    <text evidence="3">The sequence shown here is derived from an EMBL/GenBank/DDBJ whole genome shotgun (WGS) entry which is preliminary data.</text>
</comment>
<organism evidence="3 4">
    <name type="scientific">[Clostridium] leptum DSM 753</name>
    <dbReference type="NCBI Taxonomy" id="428125"/>
    <lineage>
        <taxon>Bacteria</taxon>
        <taxon>Bacillati</taxon>
        <taxon>Bacillota</taxon>
        <taxon>Clostridia</taxon>
        <taxon>Eubacteriales</taxon>
        <taxon>Oscillospiraceae</taxon>
        <taxon>Oscillospiraceae incertae sedis</taxon>
    </lineage>
</organism>
<feature type="transmembrane region" description="Helical" evidence="2">
    <location>
        <begin position="20"/>
        <end position="40"/>
    </location>
</feature>
<gene>
    <name evidence="3" type="ORF">CLOLEP_00317</name>
</gene>
<dbReference type="Proteomes" id="UP000003490">
    <property type="component" value="Unassembled WGS sequence"/>
</dbReference>
<reference evidence="3 4" key="1">
    <citation type="submission" date="2007-08" db="EMBL/GenBank/DDBJ databases">
        <title>Draft genome sequence of Clostridium leptum (DSM 753).</title>
        <authorList>
            <person name="Sudarsanam P."/>
            <person name="Ley R."/>
            <person name="Guruge J."/>
            <person name="Turnbaugh P.J."/>
            <person name="Mahowald M."/>
            <person name="Liep D."/>
            <person name="Gordon J."/>
        </authorList>
    </citation>
    <scope>NUCLEOTIDE SEQUENCE [LARGE SCALE GENOMIC DNA]</scope>
    <source>
        <strain evidence="3 4">DSM 753</strain>
    </source>
</reference>
<feature type="region of interest" description="Disordered" evidence="1">
    <location>
        <begin position="78"/>
        <end position="133"/>
    </location>
</feature>